<feature type="repeat" description="PPR" evidence="2">
    <location>
        <begin position="263"/>
        <end position="297"/>
    </location>
</feature>
<protein>
    <submittedName>
        <fullName evidence="3">Pentatricopeptide repeat-containing protein</fullName>
    </submittedName>
</protein>
<feature type="repeat" description="PPR" evidence="2">
    <location>
        <begin position="468"/>
        <end position="502"/>
    </location>
</feature>
<feature type="repeat" description="PPR" evidence="2">
    <location>
        <begin position="573"/>
        <end position="607"/>
    </location>
</feature>
<dbReference type="Pfam" id="PF01535">
    <property type="entry name" value="PPR"/>
    <property type="match status" value="6"/>
</dbReference>
<keyword evidence="4" id="KW-1185">Reference proteome</keyword>
<accession>A0AAV9BNQ8</accession>
<comment type="caution">
    <text evidence="3">The sequence shown here is derived from an EMBL/GenBank/DDBJ whole genome shotgun (WGS) entry which is preliminary data.</text>
</comment>
<proteinExistence type="predicted"/>
<dbReference type="InterPro" id="IPR002885">
    <property type="entry name" value="PPR_rpt"/>
</dbReference>
<dbReference type="Pfam" id="PF12854">
    <property type="entry name" value="PPR_1"/>
    <property type="match status" value="1"/>
</dbReference>
<organism evidence="3 4">
    <name type="scientific">Acorus gramineus</name>
    <name type="common">Dwarf sweet flag</name>
    <dbReference type="NCBI Taxonomy" id="55184"/>
    <lineage>
        <taxon>Eukaryota</taxon>
        <taxon>Viridiplantae</taxon>
        <taxon>Streptophyta</taxon>
        <taxon>Embryophyta</taxon>
        <taxon>Tracheophyta</taxon>
        <taxon>Spermatophyta</taxon>
        <taxon>Magnoliopsida</taxon>
        <taxon>Liliopsida</taxon>
        <taxon>Acoraceae</taxon>
        <taxon>Acorus</taxon>
    </lineage>
</organism>
<feature type="repeat" description="PPR" evidence="2">
    <location>
        <begin position="228"/>
        <end position="262"/>
    </location>
</feature>
<evidence type="ECO:0000313" key="3">
    <source>
        <dbReference type="EMBL" id="KAK1278336.1"/>
    </source>
</evidence>
<evidence type="ECO:0000256" key="1">
    <source>
        <dbReference type="ARBA" id="ARBA00022737"/>
    </source>
</evidence>
<dbReference type="InterPro" id="IPR052308">
    <property type="entry name" value="PPR_domain-containing"/>
</dbReference>
<evidence type="ECO:0000313" key="4">
    <source>
        <dbReference type="Proteomes" id="UP001179952"/>
    </source>
</evidence>
<dbReference type="AlphaFoldDB" id="A0AAV9BNQ8"/>
<dbReference type="PANTHER" id="PTHR47937">
    <property type="entry name" value="PLASTID TRANSCRIPTIONALLY ACTIVE CHROMOSOME 2-LIKE PROTEIN"/>
    <property type="match status" value="1"/>
</dbReference>
<evidence type="ECO:0000256" key="2">
    <source>
        <dbReference type="PROSITE-ProRule" id="PRU00708"/>
    </source>
</evidence>
<feature type="repeat" description="PPR" evidence="2">
    <location>
        <begin position="538"/>
        <end position="572"/>
    </location>
</feature>
<dbReference type="Proteomes" id="UP001179952">
    <property type="component" value="Unassembled WGS sequence"/>
</dbReference>
<feature type="repeat" description="PPR" evidence="2">
    <location>
        <begin position="193"/>
        <end position="227"/>
    </location>
</feature>
<feature type="repeat" description="PPR" evidence="2">
    <location>
        <begin position="643"/>
        <end position="677"/>
    </location>
</feature>
<name>A0AAV9BNQ8_ACOGR</name>
<dbReference type="InterPro" id="IPR011990">
    <property type="entry name" value="TPR-like_helical_dom_sf"/>
</dbReference>
<dbReference type="Pfam" id="PF13041">
    <property type="entry name" value="PPR_2"/>
    <property type="match status" value="3"/>
</dbReference>
<sequence>MASKLRPFSIPKRFPIWVSLNLRFSSSSCAARTQNSNIEVDPTPSSPIESVSAVRSLKNKLSLENPVGHTDSSIKIFRWASLQRNLTADTYCQVVLKLGFCGDTREMEELLCEMVRSDCVGLGEKLEFLMGSLCGRGRLSEALGVFNVAVSDVRSLSISACNVLLGALVRERRDFDSVLFVYKEIVKVGIVPNVETLNCLIEGLCEMGHIDYALNQFRRMDKKGCVPNSRTFELIMRSLCSSDRVDEALKVLDEMSEIGCCPDRSFYGSIIPLLCRANRLDGAIKLFRVMIASDRSQDLSVHDNLISCLCENLRLDDAINLIEEMGEACLVPTGRMCVAVVKAYCKLCEFDKAKNFLDEMGVFEVEAYNALLESCCGTGRFFEAIKLLKEMAERGAIGRFSLNILIRRLCEEGEICTAQEVVCRMIVSSYAPDAATYSSLIIGHSKNGSSNDALKLFQRVCGENCVLDSESYHELIEMLCSTKKIMEAVEVFRYMSNKGCSLHGSSFSLLIREICQMGRVDEAIRLRALAFSIGTLCSTAAYADMISGLCGLNKARDVAVIFSQMLAEGCTLDVETYCILVRALCVYNKVRESAILFDRMIGDGFIPDSDTLEVLLSCMVGCSRLHTIMQSLEKIIDQEGLPNSMMYNMIINGLWKEGHKQEASKFLDRMLGKGLVPDVATLGLLVGTVEVL</sequence>
<feature type="repeat" description="PPR" evidence="2">
    <location>
        <begin position="298"/>
        <end position="332"/>
    </location>
</feature>
<feature type="repeat" description="PPR" evidence="2">
    <location>
        <begin position="433"/>
        <end position="467"/>
    </location>
</feature>
<dbReference type="PROSITE" id="PS51375">
    <property type="entry name" value="PPR"/>
    <property type="match status" value="11"/>
</dbReference>
<feature type="repeat" description="PPR" evidence="2">
    <location>
        <begin position="364"/>
        <end position="398"/>
    </location>
</feature>
<dbReference type="EMBL" id="JAUJYN010000002">
    <property type="protein sequence ID" value="KAK1278336.1"/>
    <property type="molecule type" value="Genomic_DNA"/>
</dbReference>
<dbReference type="PANTHER" id="PTHR47937:SF2">
    <property type="entry name" value="PENTATRICOPEPTIDE (PPR) REPEAT-CONTAINING PROTEIN, PF01535'-RELATED"/>
    <property type="match status" value="1"/>
</dbReference>
<reference evidence="3" key="2">
    <citation type="submission" date="2023-06" db="EMBL/GenBank/DDBJ databases">
        <authorList>
            <person name="Ma L."/>
            <person name="Liu K.-W."/>
            <person name="Li Z."/>
            <person name="Hsiao Y.-Y."/>
            <person name="Qi Y."/>
            <person name="Fu T."/>
            <person name="Tang G."/>
            <person name="Zhang D."/>
            <person name="Sun W.-H."/>
            <person name="Liu D.-K."/>
            <person name="Li Y."/>
            <person name="Chen G.-Z."/>
            <person name="Liu X.-D."/>
            <person name="Liao X.-Y."/>
            <person name="Jiang Y.-T."/>
            <person name="Yu X."/>
            <person name="Hao Y."/>
            <person name="Huang J."/>
            <person name="Zhao X.-W."/>
            <person name="Ke S."/>
            <person name="Chen Y.-Y."/>
            <person name="Wu W.-L."/>
            <person name="Hsu J.-L."/>
            <person name="Lin Y.-F."/>
            <person name="Huang M.-D."/>
            <person name="Li C.-Y."/>
            <person name="Huang L."/>
            <person name="Wang Z.-W."/>
            <person name="Zhao X."/>
            <person name="Zhong W.-Y."/>
            <person name="Peng D.-H."/>
            <person name="Ahmad S."/>
            <person name="Lan S."/>
            <person name="Zhang J.-S."/>
            <person name="Tsai W.-C."/>
            <person name="Van De Peer Y."/>
            <person name="Liu Z.-J."/>
        </authorList>
    </citation>
    <scope>NUCLEOTIDE SEQUENCE</scope>
    <source>
        <strain evidence="3">SCP</strain>
        <tissue evidence="3">Leaves</tissue>
    </source>
</reference>
<keyword evidence="1" id="KW-0677">Repeat</keyword>
<gene>
    <name evidence="3" type="ORF">QJS04_geneDACA015806</name>
</gene>
<feature type="repeat" description="PPR" evidence="2">
    <location>
        <begin position="157"/>
        <end position="192"/>
    </location>
</feature>
<reference evidence="3" key="1">
    <citation type="journal article" date="2023" name="Nat. Commun.">
        <title>Diploid and tetraploid genomes of Acorus and the evolution of monocots.</title>
        <authorList>
            <person name="Ma L."/>
            <person name="Liu K.W."/>
            <person name="Li Z."/>
            <person name="Hsiao Y.Y."/>
            <person name="Qi Y."/>
            <person name="Fu T."/>
            <person name="Tang G.D."/>
            <person name="Zhang D."/>
            <person name="Sun W.H."/>
            <person name="Liu D.K."/>
            <person name="Li Y."/>
            <person name="Chen G.Z."/>
            <person name="Liu X.D."/>
            <person name="Liao X.Y."/>
            <person name="Jiang Y.T."/>
            <person name="Yu X."/>
            <person name="Hao Y."/>
            <person name="Huang J."/>
            <person name="Zhao X.W."/>
            <person name="Ke S."/>
            <person name="Chen Y.Y."/>
            <person name="Wu W.L."/>
            <person name="Hsu J.L."/>
            <person name="Lin Y.F."/>
            <person name="Huang M.D."/>
            <person name="Li C.Y."/>
            <person name="Huang L."/>
            <person name="Wang Z.W."/>
            <person name="Zhao X."/>
            <person name="Zhong W.Y."/>
            <person name="Peng D.H."/>
            <person name="Ahmad S."/>
            <person name="Lan S."/>
            <person name="Zhang J.S."/>
            <person name="Tsai W.C."/>
            <person name="Van de Peer Y."/>
            <person name="Liu Z.J."/>
        </authorList>
    </citation>
    <scope>NUCLEOTIDE SEQUENCE</scope>
    <source>
        <strain evidence="3">SCP</strain>
    </source>
</reference>
<dbReference type="Gene3D" id="1.25.40.10">
    <property type="entry name" value="Tetratricopeptide repeat domain"/>
    <property type="match status" value="7"/>
</dbReference>
<dbReference type="NCBIfam" id="TIGR00756">
    <property type="entry name" value="PPR"/>
    <property type="match status" value="8"/>
</dbReference>